<evidence type="ECO:0000256" key="1">
    <source>
        <dbReference type="ARBA" id="ARBA00022630"/>
    </source>
</evidence>
<dbReference type="EnsemblMetazoa" id="G34079.1">
    <property type="protein sequence ID" value="G34079.1:cds"/>
    <property type="gene ID" value="G34079"/>
</dbReference>
<evidence type="ECO:0000313" key="4">
    <source>
        <dbReference type="Proteomes" id="UP000005408"/>
    </source>
</evidence>
<dbReference type="InterPro" id="IPR036250">
    <property type="entry name" value="AcylCo_DH-like_C"/>
</dbReference>
<dbReference type="InterPro" id="IPR052904">
    <property type="entry name" value="Acyl-CoA_dehydrogenase-like"/>
</dbReference>
<protein>
    <recommendedName>
        <fullName evidence="2">Acyl-CoA dehydrogenase/oxidase C-terminal domain-containing protein</fullName>
    </recommendedName>
</protein>
<proteinExistence type="predicted"/>
<feature type="domain" description="Acyl-CoA dehydrogenase/oxidase C-terminal" evidence="2">
    <location>
        <begin position="11"/>
        <end position="67"/>
    </location>
</feature>
<dbReference type="InterPro" id="IPR009075">
    <property type="entry name" value="AcylCo_DH/oxidase_C"/>
</dbReference>
<dbReference type="SUPFAM" id="SSF47203">
    <property type="entry name" value="Acyl-CoA dehydrogenase C-terminal domain-like"/>
    <property type="match status" value="1"/>
</dbReference>
<evidence type="ECO:0000313" key="3">
    <source>
        <dbReference type="EnsemblMetazoa" id="G34079.1:cds"/>
    </source>
</evidence>
<keyword evidence="1" id="KW-0285">Flavoprotein</keyword>
<dbReference type="AlphaFoldDB" id="A0A8W8MH52"/>
<dbReference type="Pfam" id="PF00441">
    <property type="entry name" value="Acyl-CoA_dh_1"/>
    <property type="match status" value="1"/>
</dbReference>
<keyword evidence="4" id="KW-1185">Reference proteome</keyword>
<dbReference type="Proteomes" id="UP000005408">
    <property type="component" value="Unassembled WGS sequence"/>
</dbReference>
<dbReference type="GO" id="GO:0003995">
    <property type="term" value="F:acyl-CoA dehydrogenase activity"/>
    <property type="evidence" value="ECO:0007669"/>
    <property type="project" value="TreeGrafter"/>
</dbReference>
<reference evidence="3" key="1">
    <citation type="submission" date="2022-08" db="UniProtKB">
        <authorList>
            <consortium name="EnsemblMetazoa"/>
        </authorList>
    </citation>
    <scope>IDENTIFICATION</scope>
    <source>
        <strain evidence="3">05x7-T-G4-1.051#20</strain>
    </source>
</reference>
<dbReference type="Gene3D" id="1.20.140.10">
    <property type="entry name" value="Butyryl-CoA Dehydrogenase, subunit A, domain 3"/>
    <property type="match status" value="1"/>
</dbReference>
<name>A0A8W8MH52_MAGGI</name>
<organism evidence="3 4">
    <name type="scientific">Magallana gigas</name>
    <name type="common">Pacific oyster</name>
    <name type="synonym">Crassostrea gigas</name>
    <dbReference type="NCBI Taxonomy" id="29159"/>
    <lineage>
        <taxon>Eukaryota</taxon>
        <taxon>Metazoa</taxon>
        <taxon>Spiralia</taxon>
        <taxon>Lophotrochozoa</taxon>
        <taxon>Mollusca</taxon>
        <taxon>Bivalvia</taxon>
        <taxon>Autobranchia</taxon>
        <taxon>Pteriomorphia</taxon>
        <taxon>Ostreida</taxon>
        <taxon>Ostreoidea</taxon>
        <taxon>Ostreidae</taxon>
        <taxon>Magallana</taxon>
    </lineage>
</organism>
<sequence>MRISETNKLDICFRILSMARDYSTRRKAFGDYLKNYPLHVQTLALMEVEVRAATILVLEVARLLGREDTGIACDLFC</sequence>
<dbReference type="PANTHER" id="PTHR42707:SF2">
    <property type="entry name" value="ACD11 DEHYDROGENASE"/>
    <property type="match status" value="1"/>
</dbReference>
<evidence type="ECO:0000259" key="2">
    <source>
        <dbReference type="Pfam" id="PF00441"/>
    </source>
</evidence>
<dbReference type="PANTHER" id="PTHR42707">
    <property type="entry name" value="ACYL-COA DEHYDROGENASE"/>
    <property type="match status" value="1"/>
</dbReference>
<accession>A0A8W8MH52</accession>